<name>A0AAD5MCR0_PARTN</name>
<proteinExistence type="predicted"/>
<comment type="caution">
    <text evidence="1">The sequence shown here is derived from an EMBL/GenBank/DDBJ whole genome shotgun (WGS) entry which is preliminary data.</text>
</comment>
<sequence>MWMRLSLRQNPICGGSSKIRSFAYRLKFILLRYAFPQYYNVLRNRKPHPEIA</sequence>
<evidence type="ECO:0000313" key="2">
    <source>
        <dbReference type="Proteomes" id="UP001196413"/>
    </source>
</evidence>
<dbReference type="AlphaFoldDB" id="A0AAD5MCR0"/>
<dbReference type="Proteomes" id="UP001196413">
    <property type="component" value="Unassembled WGS sequence"/>
</dbReference>
<gene>
    <name evidence="1" type="ORF">KIN20_012859</name>
</gene>
<dbReference type="EMBL" id="JAHQIW010002481">
    <property type="protein sequence ID" value="KAJ1355460.1"/>
    <property type="molecule type" value="Genomic_DNA"/>
</dbReference>
<organism evidence="1 2">
    <name type="scientific">Parelaphostrongylus tenuis</name>
    <name type="common">Meningeal worm</name>
    <dbReference type="NCBI Taxonomy" id="148309"/>
    <lineage>
        <taxon>Eukaryota</taxon>
        <taxon>Metazoa</taxon>
        <taxon>Ecdysozoa</taxon>
        <taxon>Nematoda</taxon>
        <taxon>Chromadorea</taxon>
        <taxon>Rhabditida</taxon>
        <taxon>Rhabditina</taxon>
        <taxon>Rhabditomorpha</taxon>
        <taxon>Strongyloidea</taxon>
        <taxon>Metastrongylidae</taxon>
        <taxon>Parelaphostrongylus</taxon>
    </lineage>
</organism>
<keyword evidence="2" id="KW-1185">Reference proteome</keyword>
<evidence type="ECO:0000313" key="1">
    <source>
        <dbReference type="EMBL" id="KAJ1355460.1"/>
    </source>
</evidence>
<protein>
    <submittedName>
        <fullName evidence="1">Uncharacterized protein</fullName>
    </submittedName>
</protein>
<reference evidence="1" key="1">
    <citation type="submission" date="2021-06" db="EMBL/GenBank/DDBJ databases">
        <title>Parelaphostrongylus tenuis whole genome reference sequence.</title>
        <authorList>
            <person name="Garwood T.J."/>
            <person name="Larsen P.A."/>
            <person name="Fountain-Jones N.M."/>
            <person name="Garbe J.R."/>
            <person name="Macchietto M.G."/>
            <person name="Kania S.A."/>
            <person name="Gerhold R.W."/>
            <person name="Richards J.E."/>
            <person name="Wolf T.M."/>
        </authorList>
    </citation>
    <scope>NUCLEOTIDE SEQUENCE</scope>
    <source>
        <strain evidence="1">MNPRO001-30</strain>
        <tissue evidence="1">Meninges</tissue>
    </source>
</reference>
<accession>A0AAD5MCR0</accession>